<accession>A0A9W4GWZ1</accession>
<keyword evidence="2" id="KW-1185">Reference proteome</keyword>
<sequence length="162" mass="18241">MPADESVTRATFADRLQAIVAPHPMPLLPRRIWSDENWGRIQIGYRSRGMDEKWDVFAEGAVVFLHRSWTGRGIFEAIFSPADGGGWRIAEAMVERDPERYRNQDDEYDCLMLELVLSTIVLGEPSPELRSQFVDLARKRSGNADVPAGVVQHSALGLRTDS</sequence>
<protein>
    <submittedName>
        <fullName evidence="1">Uncharacterized protein</fullName>
    </submittedName>
</protein>
<dbReference type="AlphaFoldDB" id="A0A9W4GWZ1"/>
<gene>
    <name evidence="1" type="ORF">SBRY_10606</name>
</gene>
<dbReference type="Proteomes" id="UP001153328">
    <property type="component" value="Unassembled WGS sequence"/>
</dbReference>
<evidence type="ECO:0000313" key="1">
    <source>
        <dbReference type="EMBL" id="CAG7603299.1"/>
    </source>
</evidence>
<name>A0A9W4GWZ1_9ACTN</name>
<organism evidence="1 2">
    <name type="scientific">Actinacidiphila bryophytorum</name>
    <dbReference type="NCBI Taxonomy" id="1436133"/>
    <lineage>
        <taxon>Bacteria</taxon>
        <taxon>Bacillati</taxon>
        <taxon>Actinomycetota</taxon>
        <taxon>Actinomycetes</taxon>
        <taxon>Kitasatosporales</taxon>
        <taxon>Streptomycetaceae</taxon>
        <taxon>Actinacidiphila</taxon>
    </lineage>
</organism>
<evidence type="ECO:0000313" key="2">
    <source>
        <dbReference type="Proteomes" id="UP001153328"/>
    </source>
</evidence>
<proteinExistence type="predicted"/>
<reference evidence="1" key="1">
    <citation type="submission" date="2021-06" db="EMBL/GenBank/DDBJ databases">
        <authorList>
            <person name="Arsene-Ploetze F."/>
        </authorList>
    </citation>
    <scope>NUCLEOTIDE SEQUENCE</scope>
    <source>
        <strain evidence="1">SBRY1</strain>
    </source>
</reference>
<comment type="caution">
    <text evidence="1">The sequence shown here is derived from an EMBL/GenBank/DDBJ whole genome shotgun (WGS) entry which is preliminary data.</text>
</comment>
<dbReference type="EMBL" id="CAJVAX010000001">
    <property type="protein sequence ID" value="CAG7603299.1"/>
    <property type="molecule type" value="Genomic_DNA"/>
</dbReference>